<sequence>MMVPGIRLFSSLGASACCRKASFAQAGHKTRMGKSKDNRGT</sequence>
<evidence type="ECO:0000313" key="1">
    <source>
        <dbReference type="EMBL" id="JAD95534.1"/>
    </source>
</evidence>
<organism evidence="1">
    <name type="scientific">Arundo donax</name>
    <name type="common">Giant reed</name>
    <name type="synonym">Donax arundinaceus</name>
    <dbReference type="NCBI Taxonomy" id="35708"/>
    <lineage>
        <taxon>Eukaryota</taxon>
        <taxon>Viridiplantae</taxon>
        <taxon>Streptophyta</taxon>
        <taxon>Embryophyta</taxon>
        <taxon>Tracheophyta</taxon>
        <taxon>Spermatophyta</taxon>
        <taxon>Magnoliopsida</taxon>
        <taxon>Liliopsida</taxon>
        <taxon>Poales</taxon>
        <taxon>Poaceae</taxon>
        <taxon>PACMAD clade</taxon>
        <taxon>Arundinoideae</taxon>
        <taxon>Arundineae</taxon>
        <taxon>Arundo</taxon>
    </lineage>
</organism>
<dbReference type="EMBL" id="GBRH01202361">
    <property type="protein sequence ID" value="JAD95534.1"/>
    <property type="molecule type" value="Transcribed_RNA"/>
</dbReference>
<name>A0A0A9E441_ARUDO</name>
<proteinExistence type="predicted"/>
<reference evidence="1" key="1">
    <citation type="submission" date="2014-09" db="EMBL/GenBank/DDBJ databases">
        <authorList>
            <person name="Magalhaes I.L.F."/>
            <person name="Oliveira U."/>
            <person name="Santos F.R."/>
            <person name="Vidigal T.H.D.A."/>
            <person name="Brescovit A.D."/>
            <person name="Santos A.J."/>
        </authorList>
    </citation>
    <scope>NUCLEOTIDE SEQUENCE</scope>
    <source>
        <tissue evidence="1">Shoot tissue taken approximately 20 cm above the soil surface</tissue>
    </source>
</reference>
<accession>A0A0A9E441</accession>
<reference evidence="1" key="2">
    <citation type="journal article" date="2015" name="Data Brief">
        <title>Shoot transcriptome of the giant reed, Arundo donax.</title>
        <authorList>
            <person name="Barrero R.A."/>
            <person name="Guerrero F.D."/>
            <person name="Moolhuijzen P."/>
            <person name="Goolsby J.A."/>
            <person name="Tidwell J."/>
            <person name="Bellgard S.E."/>
            <person name="Bellgard M.I."/>
        </authorList>
    </citation>
    <scope>NUCLEOTIDE SEQUENCE</scope>
    <source>
        <tissue evidence="1">Shoot tissue taken approximately 20 cm above the soil surface</tissue>
    </source>
</reference>
<dbReference type="AlphaFoldDB" id="A0A0A9E441"/>
<protein>
    <submittedName>
        <fullName evidence="1">Uncharacterized protein</fullName>
    </submittedName>
</protein>